<evidence type="ECO:0000256" key="1">
    <source>
        <dbReference type="HAMAP-Rule" id="MF_02215"/>
    </source>
</evidence>
<proteinExistence type="inferred from homology"/>
<feature type="domain" description="SCP2" evidence="3">
    <location>
        <begin position="17"/>
        <end position="117"/>
    </location>
</feature>
<comment type="subcellular location">
    <subcellularLocation>
        <location evidence="1">Cytoplasm</location>
    </subcellularLocation>
</comment>
<dbReference type="EMBL" id="NVVJ01000014">
    <property type="protein sequence ID" value="PCJ25903.1"/>
    <property type="molecule type" value="Genomic_DNA"/>
</dbReference>
<reference evidence="5" key="1">
    <citation type="submission" date="2017-08" db="EMBL/GenBank/DDBJ databases">
        <title>A dynamic microbial community with high functional redundancy inhabits the cold, oxic subseafloor aquifer.</title>
        <authorList>
            <person name="Tully B.J."/>
            <person name="Wheat C.G."/>
            <person name="Glazer B.T."/>
            <person name="Huber J.A."/>
        </authorList>
    </citation>
    <scope>NUCLEOTIDE SEQUENCE [LARGE SCALE GENOMIC DNA]</scope>
</reference>
<evidence type="ECO:0000313" key="5">
    <source>
        <dbReference type="Proteomes" id="UP000218327"/>
    </source>
</evidence>
<dbReference type="AlphaFoldDB" id="A0A2A5B301"/>
<evidence type="ECO:0000259" key="3">
    <source>
        <dbReference type="Pfam" id="PF02036"/>
    </source>
</evidence>
<gene>
    <name evidence="1" type="primary">ubiJ</name>
    <name evidence="4" type="ORF">COA96_06550</name>
</gene>
<evidence type="ECO:0000256" key="2">
    <source>
        <dbReference type="SAM" id="Coils"/>
    </source>
</evidence>
<comment type="caution">
    <text evidence="4">The sequence shown here is derived from an EMBL/GenBank/DDBJ whole genome shotgun (WGS) entry which is preliminary data.</text>
</comment>
<sequence length="215" mass="24117">MNQFFGTIALLPVEKILNALVARDSHIVKQLRSFDDKAITIVSHAPHFSLSVFFDEGRIKLSAIDNASLNIEPDAIISGKAEDLLKLLFQHAENRALANPAISISGDAILVQDLYKMLASLDLEWEDYLAPMMGDILSHEIGKFSRDAKNWSQEANTNIQRNIHDYLVEETNAVPDTDELESFNDSLDQLRLSIDRATARAEQLQVRLERLSSLS</sequence>
<protein>
    <recommendedName>
        <fullName evidence="1">Ubiquinone biosynthesis accessory factor UbiJ</fullName>
    </recommendedName>
</protein>
<evidence type="ECO:0000313" key="4">
    <source>
        <dbReference type="EMBL" id="PCJ25903.1"/>
    </source>
</evidence>
<dbReference type="PANTHER" id="PTHR38693:SF1">
    <property type="entry name" value="UBIQUINONE BIOSYNTHESIS ACCESSORY FACTOR UBIJ"/>
    <property type="match status" value="1"/>
</dbReference>
<comment type="similarity">
    <text evidence="1">Belongs to the UbiJ family.</text>
</comment>
<dbReference type="GO" id="GO:0006744">
    <property type="term" value="P:ubiquinone biosynthetic process"/>
    <property type="evidence" value="ECO:0007669"/>
    <property type="project" value="UniProtKB-UniRule"/>
</dbReference>
<name>A0A2A5B301_9GAMM</name>
<keyword evidence="1" id="KW-0963">Cytoplasm</keyword>
<comment type="pathway">
    <text evidence="1">Cofactor biosynthesis; ubiquinone biosynthesis.</text>
</comment>
<accession>A0A2A5B301</accession>
<dbReference type="HAMAP" id="MF_02215">
    <property type="entry name" value="UbiJ"/>
    <property type="match status" value="1"/>
</dbReference>
<dbReference type="Pfam" id="PF02036">
    <property type="entry name" value="SCP2"/>
    <property type="match status" value="1"/>
</dbReference>
<dbReference type="UniPathway" id="UPA00232"/>
<dbReference type="PANTHER" id="PTHR38693">
    <property type="entry name" value="UBIQUINONE BIOSYNTHESIS PROTEIN UBIJ"/>
    <property type="match status" value="1"/>
</dbReference>
<dbReference type="GO" id="GO:0005737">
    <property type="term" value="C:cytoplasm"/>
    <property type="evidence" value="ECO:0007669"/>
    <property type="project" value="UniProtKB-SubCell"/>
</dbReference>
<dbReference type="InterPro" id="IPR038989">
    <property type="entry name" value="UbiJ"/>
</dbReference>
<organism evidence="4 5">
    <name type="scientific">SAR86 cluster bacterium</name>
    <dbReference type="NCBI Taxonomy" id="2030880"/>
    <lineage>
        <taxon>Bacteria</taxon>
        <taxon>Pseudomonadati</taxon>
        <taxon>Pseudomonadota</taxon>
        <taxon>Gammaproteobacteria</taxon>
        <taxon>SAR86 cluster</taxon>
    </lineage>
</organism>
<feature type="coiled-coil region" evidence="2">
    <location>
        <begin position="180"/>
        <end position="214"/>
    </location>
</feature>
<keyword evidence="1" id="KW-0831">Ubiquinone biosynthesis</keyword>
<keyword evidence="2" id="KW-0175">Coiled coil</keyword>
<dbReference type="InterPro" id="IPR003033">
    <property type="entry name" value="SCP2_sterol-bd_dom"/>
</dbReference>
<comment type="function">
    <text evidence="1">Required for ubiquinone (coenzyme Q) biosynthesis. Binds hydrophobic ubiquinone biosynthetic intermediates via its SCP2 domain and is essential for the stability of the Ubi complex. May constitute a docking platform where Ubi enzymes assemble and access their SCP2-bound polyprenyl substrates.</text>
</comment>
<dbReference type="Proteomes" id="UP000218327">
    <property type="component" value="Unassembled WGS sequence"/>
</dbReference>